<evidence type="ECO:0000313" key="3">
    <source>
        <dbReference type="EMBL" id="CDQ75833.1"/>
    </source>
</evidence>
<feature type="region of interest" description="Disordered" evidence="1">
    <location>
        <begin position="1"/>
        <end position="20"/>
    </location>
</feature>
<reference evidence="3" key="2">
    <citation type="submission" date="2014-03" db="EMBL/GenBank/DDBJ databases">
        <authorList>
            <person name="Genoscope - CEA"/>
        </authorList>
    </citation>
    <scope>NUCLEOTIDE SEQUENCE</scope>
</reference>
<dbReference type="Pfam" id="PF23726">
    <property type="entry name" value="Beta-prop_RSE1_2nd"/>
    <property type="match status" value="1"/>
</dbReference>
<evidence type="ECO:0000256" key="1">
    <source>
        <dbReference type="SAM" id="MobiDB-lite"/>
    </source>
</evidence>
<gene>
    <name evidence="3" type="ORF">GSONMT00060424001</name>
</gene>
<dbReference type="Gene3D" id="2.130.10.10">
    <property type="entry name" value="YVTN repeat-like/Quinoprotein amine dehydrogenase"/>
    <property type="match status" value="1"/>
</dbReference>
<accession>A0A060X895</accession>
<dbReference type="InterPro" id="IPR015943">
    <property type="entry name" value="WD40/YVTN_repeat-like_dom_sf"/>
</dbReference>
<sequence length="243" mass="27287">MDTESSETSSPGFTQSGQLNEYTERKEMSADVVCMSLAGVPSGEQHSCFLAAGLVDNTVHIISLDSSNCLQPLSMQALPAQPESLCIVEKEDELGAKGTVGFLFAPSQHRTAGFWPWRSWVLFSTRWPSPCSTHLQVCHPPRDQQLDPHRDGSQCLHRGHQGPGWLRQQVRMRGSWQQRWPLLSSTRTSQRPSLGHPRLGQASGPLWCVLSTPSRATLWTWSNWNRTRLPSGEDRWKRATRAM</sequence>
<organism evidence="3 4">
    <name type="scientific">Oncorhynchus mykiss</name>
    <name type="common">Rainbow trout</name>
    <name type="synonym">Salmo gairdneri</name>
    <dbReference type="NCBI Taxonomy" id="8022"/>
    <lineage>
        <taxon>Eukaryota</taxon>
        <taxon>Metazoa</taxon>
        <taxon>Chordata</taxon>
        <taxon>Craniata</taxon>
        <taxon>Vertebrata</taxon>
        <taxon>Euteleostomi</taxon>
        <taxon>Actinopterygii</taxon>
        <taxon>Neopterygii</taxon>
        <taxon>Teleostei</taxon>
        <taxon>Protacanthopterygii</taxon>
        <taxon>Salmoniformes</taxon>
        <taxon>Salmonidae</taxon>
        <taxon>Salmoninae</taxon>
        <taxon>Oncorhynchus</taxon>
    </lineage>
</organism>
<dbReference type="AlphaFoldDB" id="A0A060X895"/>
<dbReference type="PaxDb" id="8022-A0A060X895"/>
<evidence type="ECO:0000259" key="2">
    <source>
        <dbReference type="Pfam" id="PF23726"/>
    </source>
</evidence>
<dbReference type="STRING" id="8022.A0A060X895"/>
<dbReference type="EMBL" id="FR905085">
    <property type="protein sequence ID" value="CDQ75833.1"/>
    <property type="molecule type" value="Genomic_DNA"/>
</dbReference>
<dbReference type="Proteomes" id="UP000193380">
    <property type="component" value="Unassembled WGS sequence"/>
</dbReference>
<proteinExistence type="predicted"/>
<name>A0A060X895_ONCMY</name>
<dbReference type="InterPro" id="IPR058543">
    <property type="entry name" value="Beta-prop_RSE1/DDB1/CPSF1_2nd"/>
</dbReference>
<evidence type="ECO:0000313" key="4">
    <source>
        <dbReference type="Proteomes" id="UP000193380"/>
    </source>
</evidence>
<protein>
    <recommendedName>
        <fullName evidence="2">RSE1/DDB1/CPSF1 second beta-propeller domain-containing protein</fullName>
    </recommendedName>
</protein>
<feature type="domain" description="RSE1/DDB1/CPSF1 second beta-propeller" evidence="2">
    <location>
        <begin position="16"/>
        <end position="93"/>
    </location>
</feature>
<reference evidence="3" key="1">
    <citation type="journal article" date="2014" name="Nat. Commun.">
        <title>The rainbow trout genome provides novel insights into evolution after whole-genome duplication in vertebrates.</title>
        <authorList>
            <person name="Berthelot C."/>
            <person name="Brunet F."/>
            <person name="Chalopin D."/>
            <person name="Juanchich A."/>
            <person name="Bernard M."/>
            <person name="Noel B."/>
            <person name="Bento P."/>
            <person name="Da Silva C."/>
            <person name="Labadie K."/>
            <person name="Alberti A."/>
            <person name="Aury J.M."/>
            <person name="Louis A."/>
            <person name="Dehais P."/>
            <person name="Bardou P."/>
            <person name="Montfort J."/>
            <person name="Klopp C."/>
            <person name="Cabau C."/>
            <person name="Gaspin C."/>
            <person name="Thorgaard G.H."/>
            <person name="Boussaha M."/>
            <person name="Quillet E."/>
            <person name="Guyomard R."/>
            <person name="Galiana D."/>
            <person name="Bobe J."/>
            <person name="Volff J.N."/>
            <person name="Genet C."/>
            <person name="Wincker P."/>
            <person name="Jaillon O."/>
            <person name="Roest Crollius H."/>
            <person name="Guiguen Y."/>
        </authorList>
    </citation>
    <scope>NUCLEOTIDE SEQUENCE [LARGE SCALE GENOMIC DNA]</scope>
</reference>